<evidence type="ECO:0000313" key="3">
    <source>
        <dbReference type="Proteomes" id="UP000326565"/>
    </source>
</evidence>
<keyword evidence="1" id="KW-0812">Transmembrane</keyword>
<protein>
    <submittedName>
        <fullName evidence="2">Uncharacterized protein</fullName>
    </submittedName>
</protein>
<feature type="transmembrane region" description="Helical" evidence="1">
    <location>
        <begin position="261"/>
        <end position="284"/>
    </location>
</feature>
<keyword evidence="3" id="KW-1185">Reference proteome</keyword>
<name>A0A5N5X136_9EURO</name>
<evidence type="ECO:0000256" key="1">
    <source>
        <dbReference type="SAM" id="Phobius"/>
    </source>
</evidence>
<dbReference type="Proteomes" id="UP000326565">
    <property type="component" value="Unassembled WGS sequence"/>
</dbReference>
<keyword evidence="1" id="KW-0472">Membrane</keyword>
<keyword evidence="1" id="KW-1133">Transmembrane helix</keyword>
<organism evidence="2 3">
    <name type="scientific">Aspergillus leporis</name>
    <dbReference type="NCBI Taxonomy" id="41062"/>
    <lineage>
        <taxon>Eukaryota</taxon>
        <taxon>Fungi</taxon>
        <taxon>Dikarya</taxon>
        <taxon>Ascomycota</taxon>
        <taxon>Pezizomycotina</taxon>
        <taxon>Eurotiomycetes</taxon>
        <taxon>Eurotiomycetidae</taxon>
        <taxon>Eurotiales</taxon>
        <taxon>Aspergillaceae</taxon>
        <taxon>Aspergillus</taxon>
        <taxon>Aspergillus subgen. Circumdati</taxon>
    </lineage>
</organism>
<dbReference type="EMBL" id="ML732234">
    <property type="protein sequence ID" value="KAB8073062.1"/>
    <property type="molecule type" value="Genomic_DNA"/>
</dbReference>
<accession>A0A5N5X136</accession>
<evidence type="ECO:0000313" key="2">
    <source>
        <dbReference type="EMBL" id="KAB8073062.1"/>
    </source>
</evidence>
<feature type="transmembrane region" description="Helical" evidence="1">
    <location>
        <begin position="234"/>
        <end position="255"/>
    </location>
</feature>
<dbReference type="OrthoDB" id="10355472at2759"/>
<reference evidence="2 3" key="1">
    <citation type="submission" date="2019-04" db="EMBL/GenBank/DDBJ databases">
        <title>Friends and foes A comparative genomics study of 23 Aspergillus species from section Flavi.</title>
        <authorList>
            <consortium name="DOE Joint Genome Institute"/>
            <person name="Kjaerbolling I."/>
            <person name="Vesth T."/>
            <person name="Frisvad J.C."/>
            <person name="Nybo J.L."/>
            <person name="Theobald S."/>
            <person name="Kildgaard S."/>
            <person name="Isbrandt T."/>
            <person name="Kuo A."/>
            <person name="Sato A."/>
            <person name="Lyhne E.K."/>
            <person name="Kogle M.E."/>
            <person name="Wiebenga A."/>
            <person name="Kun R.S."/>
            <person name="Lubbers R.J."/>
            <person name="Makela M.R."/>
            <person name="Barry K."/>
            <person name="Chovatia M."/>
            <person name="Clum A."/>
            <person name="Daum C."/>
            <person name="Haridas S."/>
            <person name="He G."/>
            <person name="LaButti K."/>
            <person name="Lipzen A."/>
            <person name="Mondo S."/>
            <person name="Riley R."/>
            <person name="Salamov A."/>
            <person name="Simmons B.A."/>
            <person name="Magnuson J.K."/>
            <person name="Henrissat B."/>
            <person name="Mortensen U.H."/>
            <person name="Larsen T.O."/>
            <person name="Devries R.P."/>
            <person name="Grigoriev I.V."/>
            <person name="Machida M."/>
            <person name="Baker S.E."/>
            <person name="Andersen M.R."/>
        </authorList>
    </citation>
    <scope>NUCLEOTIDE SEQUENCE [LARGE SCALE GENOMIC DNA]</scope>
    <source>
        <strain evidence="2 3">CBS 151.66</strain>
    </source>
</reference>
<dbReference type="AlphaFoldDB" id="A0A5N5X136"/>
<proteinExistence type="predicted"/>
<gene>
    <name evidence="2" type="ORF">BDV29DRAFT_176222</name>
</gene>
<sequence length="297" mass="34219">MEDCKTSTPVPVDSPLHPSRVGVLLKVNDTVRNVETLVRSHIKKQESQEQGSIELLFSGNKHSLTDLSSPWHGFTHDDIKARLSFLRGLLKTVQYYQEVFARLQHKFTFHWRKDPRYRISEVGKTYLTKIQSLWEKMERALSIISPTFGPYPLHLQGECSHYIQLLRSTVVNISLGNKLDEDQIADWIVLDMSQPPILIFQPPEESISQSRQGSLDLESGEPGDQSFWGKWRWLLVKEIQLIIICLLVAILYSALKRDPQTGFQIAAFLFAIGTTLVPVLRMYLKRKKDKEAKIRLH</sequence>